<reference evidence="1 2" key="1">
    <citation type="journal article" date="2019" name="Commun. Biol.">
        <title>The bagworm genome reveals a unique fibroin gene that provides high tensile strength.</title>
        <authorList>
            <person name="Kono N."/>
            <person name="Nakamura H."/>
            <person name="Ohtoshi R."/>
            <person name="Tomita M."/>
            <person name="Numata K."/>
            <person name="Arakawa K."/>
        </authorList>
    </citation>
    <scope>NUCLEOTIDE SEQUENCE [LARGE SCALE GENOMIC DNA]</scope>
</reference>
<dbReference type="Proteomes" id="UP000299102">
    <property type="component" value="Unassembled WGS sequence"/>
</dbReference>
<accession>A0A4C1WRG9</accession>
<dbReference type="AlphaFoldDB" id="A0A4C1WRG9"/>
<organism evidence="1 2">
    <name type="scientific">Eumeta variegata</name>
    <name type="common">Bagworm moth</name>
    <name type="synonym">Eumeta japonica</name>
    <dbReference type="NCBI Taxonomy" id="151549"/>
    <lineage>
        <taxon>Eukaryota</taxon>
        <taxon>Metazoa</taxon>
        <taxon>Ecdysozoa</taxon>
        <taxon>Arthropoda</taxon>
        <taxon>Hexapoda</taxon>
        <taxon>Insecta</taxon>
        <taxon>Pterygota</taxon>
        <taxon>Neoptera</taxon>
        <taxon>Endopterygota</taxon>
        <taxon>Lepidoptera</taxon>
        <taxon>Glossata</taxon>
        <taxon>Ditrysia</taxon>
        <taxon>Tineoidea</taxon>
        <taxon>Psychidae</taxon>
        <taxon>Oiketicinae</taxon>
        <taxon>Eumeta</taxon>
    </lineage>
</organism>
<protein>
    <submittedName>
        <fullName evidence="1">Uncharacterized protein</fullName>
    </submittedName>
</protein>
<gene>
    <name evidence="1" type="ORF">EVAR_96778_1</name>
</gene>
<evidence type="ECO:0000313" key="2">
    <source>
        <dbReference type="Proteomes" id="UP000299102"/>
    </source>
</evidence>
<proteinExistence type="predicted"/>
<dbReference type="EMBL" id="BGZK01000635">
    <property type="protein sequence ID" value="GBP53871.1"/>
    <property type="molecule type" value="Genomic_DNA"/>
</dbReference>
<evidence type="ECO:0000313" key="1">
    <source>
        <dbReference type="EMBL" id="GBP53871.1"/>
    </source>
</evidence>
<comment type="caution">
    <text evidence="1">The sequence shown here is derived from an EMBL/GenBank/DDBJ whole genome shotgun (WGS) entry which is preliminary data.</text>
</comment>
<keyword evidence="2" id="KW-1185">Reference proteome</keyword>
<name>A0A4C1WRG9_EUMVA</name>
<sequence>MLQDDLVQAQAFVMIAAARPRPAPLRYAPGRASTGTGGELVQAQAFVMIAAARPHPNPLRYAPGRASTGAGVCHDRCRKAPPCPTPLCSRPS</sequence>